<name>A0A919MG24_9ACTN</name>
<dbReference type="AlphaFoldDB" id="A0A919MG24"/>
<dbReference type="Proteomes" id="UP000598174">
    <property type="component" value="Unassembled WGS sequence"/>
</dbReference>
<feature type="chain" id="PRO_5039260426" evidence="3">
    <location>
        <begin position="25"/>
        <end position="364"/>
    </location>
</feature>
<evidence type="ECO:0000256" key="3">
    <source>
        <dbReference type="SAM" id="SignalP"/>
    </source>
</evidence>
<reference evidence="5" key="1">
    <citation type="submission" date="2021-01" db="EMBL/GenBank/DDBJ databases">
        <title>Whole genome shotgun sequence of Actinoplanes ferrugineus NBRC 15555.</title>
        <authorList>
            <person name="Komaki H."/>
            <person name="Tamura T."/>
        </authorList>
    </citation>
    <scope>NUCLEOTIDE SEQUENCE</scope>
    <source>
        <strain evidence="5">NBRC 15555</strain>
    </source>
</reference>
<feature type="domain" description="Periplasmic binding protein" evidence="4">
    <location>
        <begin position="44"/>
        <end position="302"/>
    </location>
</feature>
<dbReference type="EMBL" id="BOMM01000049">
    <property type="protein sequence ID" value="GIE13399.1"/>
    <property type="molecule type" value="Genomic_DNA"/>
</dbReference>
<dbReference type="InterPro" id="IPR025997">
    <property type="entry name" value="SBP_2_dom"/>
</dbReference>
<sequence length="364" mass="38637">MTTVAGAGALVLTLLAACSSADDAKPSRRAQAGSGADVNVGVILTNATSSPRWKNEDPAYFKEAFRAAGVTADIRTAPADGTFREIGESMIRDGVKVLIITSPDSSDGSALIESAHREEVKVIDYDRLTVGGSADYLVSFDPKEIGRMQGYGLVKCLGEEKTADPVVAELNGAPQDNNADQMTDGHDFVLDPKYDEAEYTKGPSQDVPEWAPAQARDIFRQMVEQQPRISGVLAADDGIANAAIGVLKGLKRNGRVKVTGQNATVEGLRNILTGDQCMTVYKRIQREAQTAANIAVQLLKGQTPTVGATVRDPESNRLVPFVSLVPLAVTIDEVKDVVADGAIKADQLCADGLQSLCQEHGIKS</sequence>
<comment type="subcellular location">
    <subcellularLocation>
        <location evidence="1">Cell envelope</location>
    </subcellularLocation>
</comment>
<dbReference type="PANTHER" id="PTHR30036">
    <property type="entry name" value="D-XYLOSE-BINDING PERIPLASMIC PROTEIN"/>
    <property type="match status" value="1"/>
</dbReference>
<dbReference type="Pfam" id="PF13407">
    <property type="entry name" value="Peripla_BP_4"/>
    <property type="match status" value="1"/>
</dbReference>
<dbReference type="GO" id="GO:0030246">
    <property type="term" value="F:carbohydrate binding"/>
    <property type="evidence" value="ECO:0007669"/>
    <property type="project" value="TreeGrafter"/>
</dbReference>
<evidence type="ECO:0000256" key="1">
    <source>
        <dbReference type="ARBA" id="ARBA00004196"/>
    </source>
</evidence>
<dbReference type="Gene3D" id="3.40.50.2300">
    <property type="match status" value="2"/>
</dbReference>
<protein>
    <submittedName>
        <fullName evidence="5">Sugar ABC transporter substrate-binding protein</fullName>
    </submittedName>
</protein>
<gene>
    <name evidence="5" type="ORF">Afe05nite_52390</name>
</gene>
<accession>A0A919MG24</accession>
<proteinExistence type="predicted"/>
<evidence type="ECO:0000259" key="4">
    <source>
        <dbReference type="Pfam" id="PF13407"/>
    </source>
</evidence>
<evidence type="ECO:0000313" key="6">
    <source>
        <dbReference type="Proteomes" id="UP000598174"/>
    </source>
</evidence>
<dbReference type="InterPro" id="IPR028082">
    <property type="entry name" value="Peripla_BP_I"/>
</dbReference>
<dbReference type="InterPro" id="IPR050555">
    <property type="entry name" value="Bact_Solute-Bind_Prot2"/>
</dbReference>
<dbReference type="PANTHER" id="PTHR30036:SF1">
    <property type="entry name" value="D-XYLOSE-BINDING PERIPLASMIC PROTEIN"/>
    <property type="match status" value="1"/>
</dbReference>
<feature type="signal peptide" evidence="3">
    <location>
        <begin position="1"/>
        <end position="24"/>
    </location>
</feature>
<dbReference type="SUPFAM" id="SSF53822">
    <property type="entry name" value="Periplasmic binding protein-like I"/>
    <property type="match status" value="1"/>
</dbReference>
<organism evidence="5 6">
    <name type="scientific">Paractinoplanes ferrugineus</name>
    <dbReference type="NCBI Taxonomy" id="113564"/>
    <lineage>
        <taxon>Bacteria</taxon>
        <taxon>Bacillati</taxon>
        <taxon>Actinomycetota</taxon>
        <taxon>Actinomycetes</taxon>
        <taxon>Micromonosporales</taxon>
        <taxon>Micromonosporaceae</taxon>
        <taxon>Paractinoplanes</taxon>
    </lineage>
</organism>
<dbReference type="GO" id="GO:0030288">
    <property type="term" value="C:outer membrane-bounded periplasmic space"/>
    <property type="evidence" value="ECO:0007669"/>
    <property type="project" value="TreeGrafter"/>
</dbReference>
<keyword evidence="2 3" id="KW-0732">Signal</keyword>
<comment type="caution">
    <text evidence="5">The sequence shown here is derived from an EMBL/GenBank/DDBJ whole genome shotgun (WGS) entry which is preliminary data.</text>
</comment>
<evidence type="ECO:0000313" key="5">
    <source>
        <dbReference type="EMBL" id="GIE13399.1"/>
    </source>
</evidence>
<keyword evidence="6" id="KW-1185">Reference proteome</keyword>
<evidence type="ECO:0000256" key="2">
    <source>
        <dbReference type="ARBA" id="ARBA00022729"/>
    </source>
</evidence>